<sequence>MTLMTDDKITPVTDRILKDALLQYCEFYQIDPQTVVDQAVSDFLGHHDQTVISLVHGYAEMATLNSEICREYSGCEAKID</sequence>
<reference evidence="2" key="1">
    <citation type="journal article" date="2019" name="Int. J. Syst. Evol. Microbiol.">
        <title>The Global Catalogue of Microorganisms (GCM) 10K type strain sequencing project: providing services to taxonomists for standard genome sequencing and annotation.</title>
        <authorList>
            <consortium name="The Broad Institute Genomics Platform"/>
            <consortium name="The Broad Institute Genome Sequencing Center for Infectious Disease"/>
            <person name="Wu L."/>
            <person name="Ma J."/>
        </authorList>
    </citation>
    <scope>NUCLEOTIDE SEQUENCE [LARGE SCALE GENOMIC DNA]</scope>
    <source>
        <strain evidence="2">CCM 8951</strain>
    </source>
</reference>
<proteinExistence type="predicted"/>
<evidence type="ECO:0000313" key="2">
    <source>
        <dbReference type="Proteomes" id="UP001597244"/>
    </source>
</evidence>
<dbReference type="RefSeq" id="WP_125578567.1">
    <property type="nucleotide sequence ID" value="NZ_JBHTOF010000087.1"/>
</dbReference>
<keyword evidence="2" id="KW-1185">Reference proteome</keyword>
<protein>
    <submittedName>
        <fullName evidence="1">Uncharacterized protein</fullName>
    </submittedName>
</protein>
<evidence type="ECO:0000313" key="1">
    <source>
        <dbReference type="EMBL" id="MFD1465861.1"/>
    </source>
</evidence>
<gene>
    <name evidence="1" type="ORF">ACFQ4L_07290</name>
</gene>
<accession>A0ABW4DQX2</accession>
<dbReference type="EMBL" id="JBHTOF010000087">
    <property type="protein sequence ID" value="MFD1465861.1"/>
    <property type="molecule type" value="Genomic_DNA"/>
</dbReference>
<dbReference type="InterPro" id="IPR013321">
    <property type="entry name" value="Arc_rbn_hlx_hlx"/>
</dbReference>
<dbReference type="Proteomes" id="UP001597244">
    <property type="component" value="Unassembled WGS sequence"/>
</dbReference>
<comment type="caution">
    <text evidence="1">The sequence shown here is derived from an EMBL/GenBank/DDBJ whole genome shotgun (WGS) entry which is preliminary data.</text>
</comment>
<organism evidence="1 2">
    <name type="scientific">Lapidilactobacillus mulanensis</name>
    <dbReference type="NCBI Taxonomy" id="2485999"/>
    <lineage>
        <taxon>Bacteria</taxon>
        <taxon>Bacillati</taxon>
        <taxon>Bacillota</taxon>
        <taxon>Bacilli</taxon>
        <taxon>Lactobacillales</taxon>
        <taxon>Lactobacillaceae</taxon>
        <taxon>Lapidilactobacillus</taxon>
    </lineage>
</organism>
<dbReference type="Gene3D" id="1.10.1220.10">
    <property type="entry name" value="Met repressor-like"/>
    <property type="match status" value="1"/>
</dbReference>
<name>A0ABW4DQX2_9LACO</name>